<feature type="compositionally biased region" description="Basic and acidic residues" evidence="3">
    <location>
        <begin position="214"/>
        <end position="258"/>
    </location>
</feature>
<evidence type="ECO:0000256" key="3">
    <source>
        <dbReference type="SAM" id="MobiDB-lite"/>
    </source>
</evidence>
<proteinExistence type="inferred from homology"/>
<organism evidence="5 6">
    <name type="scientific">Pocillopora meandrina</name>
    <dbReference type="NCBI Taxonomy" id="46732"/>
    <lineage>
        <taxon>Eukaryota</taxon>
        <taxon>Metazoa</taxon>
        <taxon>Cnidaria</taxon>
        <taxon>Anthozoa</taxon>
        <taxon>Hexacorallia</taxon>
        <taxon>Scleractinia</taxon>
        <taxon>Astrocoeniina</taxon>
        <taxon>Pocilloporidae</taxon>
        <taxon>Pocillopora</taxon>
    </lineage>
</organism>
<feature type="region of interest" description="Disordered" evidence="3">
    <location>
        <begin position="194"/>
        <end position="409"/>
    </location>
</feature>
<name>A0AAU9WAB8_9CNID</name>
<dbReference type="GO" id="GO:0000381">
    <property type="term" value="P:regulation of alternative mRNA splicing, via spliceosome"/>
    <property type="evidence" value="ECO:0007669"/>
    <property type="project" value="InterPro"/>
</dbReference>
<gene>
    <name evidence="5" type="ORF">PMEA_00002713</name>
</gene>
<dbReference type="Proteomes" id="UP001159428">
    <property type="component" value="Unassembled WGS sequence"/>
</dbReference>
<sequence length="409" mass="47931">MGEPKRYGLIIPSKKTTCKPMMKKPAVFGDDSSDDEERAHKEVNLSLIQESQKKKQMKQTQIEIQKALKEDPTVYEYDAVYEEMEEKKKAASFKVPKKDKKPKYIESLLKAAAARKREFERTVERQVQKEREQEKGEFDDKEAFVTEAFRKKMQEQLEEEERIKWRDAIDAANDVTKQKDLSLFYRNLLNQNMSLGGSFTAKDTTKIDLPNMENDIRESQGKDERAPQEMSDSRKKEKHRDRNESKYLRDQGLEENPRHTRVPSQHVSIHDHNNHKRKDNENDKVQHSADLLNQKQRRCSDREHEKLGIHRHSSGFKPHQSGHDDKKSADKHIYCREYSQDDMRALDKNKKKSEKVAKEIKETLREESLSKFAKRSTGETVSSAKERYLARKKARNSAKNATAYDDSDE</sequence>
<feature type="compositionally biased region" description="Basic and acidic residues" evidence="3">
    <location>
        <begin position="298"/>
        <end position="308"/>
    </location>
</feature>
<dbReference type="AlphaFoldDB" id="A0AAU9WAB8"/>
<evidence type="ECO:0000256" key="1">
    <source>
        <dbReference type="ARBA" id="ARBA00010126"/>
    </source>
</evidence>
<feature type="domain" description="Nuclear speckle splicing regulatory protein 1 N-terminal" evidence="4">
    <location>
        <begin position="61"/>
        <end position="178"/>
    </location>
</feature>
<dbReference type="EMBL" id="CALNXJ010000011">
    <property type="protein sequence ID" value="CAH3107807.1"/>
    <property type="molecule type" value="Genomic_DNA"/>
</dbReference>
<keyword evidence="2" id="KW-0175">Coiled coil</keyword>
<comment type="caution">
    <text evidence="5">The sequence shown here is derived from an EMBL/GenBank/DDBJ whole genome shotgun (WGS) entry which is preliminary data.</text>
</comment>
<feature type="compositionally biased region" description="Basic and acidic residues" evidence="3">
    <location>
        <begin position="321"/>
        <end position="369"/>
    </location>
</feature>
<accession>A0AAU9WAB8</accession>
<keyword evidence="6" id="KW-1185">Reference proteome</keyword>
<dbReference type="PANTHER" id="PTHR31938">
    <property type="entry name" value="NUCLEAR SPECKLE SPLICING REGULATORY PROTEIN 1"/>
    <property type="match status" value="1"/>
</dbReference>
<comment type="similarity">
    <text evidence="1">Belongs to the NSRP1 family.</text>
</comment>
<dbReference type="Pfam" id="PF09745">
    <property type="entry name" value="NSRP1_N"/>
    <property type="match status" value="1"/>
</dbReference>
<reference evidence="5 6" key="1">
    <citation type="submission" date="2022-05" db="EMBL/GenBank/DDBJ databases">
        <authorList>
            <consortium name="Genoscope - CEA"/>
            <person name="William W."/>
        </authorList>
    </citation>
    <scope>NUCLEOTIDE SEQUENCE [LARGE SCALE GENOMIC DNA]</scope>
</reference>
<evidence type="ECO:0000256" key="2">
    <source>
        <dbReference type="ARBA" id="ARBA00023054"/>
    </source>
</evidence>
<evidence type="ECO:0000313" key="5">
    <source>
        <dbReference type="EMBL" id="CAH3107807.1"/>
    </source>
</evidence>
<evidence type="ECO:0000259" key="4">
    <source>
        <dbReference type="Pfam" id="PF09745"/>
    </source>
</evidence>
<evidence type="ECO:0000313" key="6">
    <source>
        <dbReference type="Proteomes" id="UP001159428"/>
    </source>
</evidence>
<dbReference type="PANTHER" id="PTHR31938:SF4">
    <property type="entry name" value="NUCLEAR SPECKLE SPLICING REGULATORY PROTEIN 1"/>
    <property type="match status" value="1"/>
</dbReference>
<dbReference type="InterPro" id="IPR018612">
    <property type="entry name" value="NSRP1_N"/>
</dbReference>
<feature type="compositionally biased region" description="Basic and acidic residues" evidence="3">
    <location>
        <begin position="268"/>
        <end position="287"/>
    </location>
</feature>
<protein>
    <recommendedName>
        <fullName evidence="4">Nuclear speckle splicing regulatory protein 1 N-terminal domain-containing protein</fullName>
    </recommendedName>
</protein>
<dbReference type="InterPro" id="IPR042816">
    <property type="entry name" value="Nsrp1"/>
</dbReference>